<comment type="caution">
    <text evidence="2">The sequence shown here is derived from an EMBL/GenBank/DDBJ whole genome shotgun (WGS) entry which is preliminary data.</text>
</comment>
<reference evidence="2 3" key="1">
    <citation type="journal article" date="2024" name="Ann. Entomol. Soc. Am.">
        <title>Genomic analyses of the southern and eastern yellowjacket wasps (Hymenoptera: Vespidae) reveal evolutionary signatures of social life.</title>
        <authorList>
            <person name="Catto M.A."/>
            <person name="Caine P.B."/>
            <person name="Orr S.E."/>
            <person name="Hunt B.G."/>
            <person name="Goodisman M.A.D."/>
        </authorList>
    </citation>
    <scope>NUCLEOTIDE SEQUENCE [LARGE SCALE GENOMIC DNA]</scope>
    <source>
        <strain evidence="2">232</strain>
        <tissue evidence="2">Head and thorax</tissue>
    </source>
</reference>
<evidence type="ECO:0000313" key="2">
    <source>
        <dbReference type="EMBL" id="KAL2743727.1"/>
    </source>
</evidence>
<feature type="chain" id="PRO_5044796493" evidence="1">
    <location>
        <begin position="21"/>
        <end position="107"/>
    </location>
</feature>
<accession>A0ABD2CF89</accession>
<sequence>MLKLLLFAISQFIYLRTVIRKLIIWDLTLGNKILDLSYSLLYVQYKLYVASQKYSFKDKKHITEFNIKCKLYCIYFHTSYQLFIFMWAHIIKNVTKGHGNTDSLFEV</sequence>
<protein>
    <submittedName>
        <fullName evidence="2">Uncharacterized protein</fullName>
    </submittedName>
</protein>
<name>A0ABD2CF89_VESMC</name>
<evidence type="ECO:0000313" key="3">
    <source>
        <dbReference type="Proteomes" id="UP001607303"/>
    </source>
</evidence>
<feature type="signal peptide" evidence="1">
    <location>
        <begin position="1"/>
        <end position="20"/>
    </location>
</feature>
<gene>
    <name evidence="2" type="ORF">V1477_007985</name>
</gene>
<evidence type="ECO:0000256" key="1">
    <source>
        <dbReference type="SAM" id="SignalP"/>
    </source>
</evidence>
<dbReference type="EMBL" id="JAYRBN010000054">
    <property type="protein sequence ID" value="KAL2743727.1"/>
    <property type="molecule type" value="Genomic_DNA"/>
</dbReference>
<keyword evidence="1" id="KW-0732">Signal</keyword>
<organism evidence="2 3">
    <name type="scientific">Vespula maculifrons</name>
    <name type="common">Eastern yellow jacket</name>
    <name type="synonym">Wasp</name>
    <dbReference type="NCBI Taxonomy" id="7453"/>
    <lineage>
        <taxon>Eukaryota</taxon>
        <taxon>Metazoa</taxon>
        <taxon>Ecdysozoa</taxon>
        <taxon>Arthropoda</taxon>
        <taxon>Hexapoda</taxon>
        <taxon>Insecta</taxon>
        <taxon>Pterygota</taxon>
        <taxon>Neoptera</taxon>
        <taxon>Endopterygota</taxon>
        <taxon>Hymenoptera</taxon>
        <taxon>Apocrita</taxon>
        <taxon>Aculeata</taxon>
        <taxon>Vespoidea</taxon>
        <taxon>Vespidae</taxon>
        <taxon>Vespinae</taxon>
        <taxon>Vespula</taxon>
    </lineage>
</organism>
<dbReference type="Proteomes" id="UP001607303">
    <property type="component" value="Unassembled WGS sequence"/>
</dbReference>
<proteinExistence type="predicted"/>
<keyword evidence="3" id="KW-1185">Reference proteome</keyword>
<dbReference type="AlphaFoldDB" id="A0ABD2CF89"/>